<gene>
    <name evidence="1" type="ORF">O1611_g8681</name>
</gene>
<dbReference type="EMBL" id="JAPUUL010002652">
    <property type="protein sequence ID" value="KAJ8124960.1"/>
    <property type="molecule type" value="Genomic_DNA"/>
</dbReference>
<sequence>MRELIEEHIGTPSHNVKDLAGDIQSKIDAAFKGQQHDSRASRIIENAVVVLGKFTSAVDVAINFDPAHAALPWALVRSVLVFLASRSELKNQVLTGMATVASLLVQCDTYQKLYMAPDLSLRPPKAALRELEESIIQAYVKSQILIACAIQRGQSKTGLVAGPFKLSGIQSYVDELPKCERQLVRAADDCERFRSLSLQSTVREYTQELLDLKVKFHGVVHDQIGSVLERIDYNDQTEILEWISPILVDAHHNTVKDARTSDTCEWLLAHEKFREWENASSSMILWLQGSPGAGKTFLASKVIDHIRARLQNSPNQEGFAFFYCNRNEEQRRQPLPALQSYVRQLSTTVESPRYIRRQLQELCREKRRNASNLGINDCREQLLASVNAYDQTTLVLDALDECEPDSRRQIVETIDLLLKSRNTLKIFMSSRPDRDIRNRFIHKPNIEIQAAHTQQDIRRFVNEEISKHENWTHMASNLKDNIISTLFTKSQGMFQWVFLQIKEILMLETERAIVDRLGKLPANLKIAYDEIYRRIRAQHEHDRFLADNAFKWVAAARKPLKSEQLLSMIRLDSEEDTFHLSEEISESQLLHLCNNLLVLDTERKVWRFSHLSVTEYFESNHWSIGMAHRHCAMVCLKALLNVHPHRSHDDANHDGLQEKQLNHTLNQDHSLQEYVHRHWTAHIEAQETLEVDPKLAGLLKSFLGAPNESSRRYQNWVLGIGSRNRFSRSRLYGDLFPETIALFVLYRFSFCNILRDWWEDPKLDLSQINKTGRNALAIAAKYGHKRNCENLIKLGIDVDLTFEGDYGSALAEAAAEGHAEIVELLVEKARADVDLLLPCRYGSALAAAASRGRVKIVQFLLESSALDINSPLAGTYGSALAVAAAAPEGFNTLETIKVLIQAGADVNLQLQAGKYGSALAAATASYKKLETVRFLVQAGADVNLQLQAGKYGSALAAAAAVEDFENFEIFEFLDQAGADINLQLRTGQYGSALAAVAAEASLWGKKLKIVKFLVHAGADINLQLQGGNYGNALAAAIAHDSIKVVEYLVYDIEVNVNQQIRHGRYGGSALAVAAYWGTEKCAEILIKAGAEVNLEIENGPFRTALQACQADVSVKDLWKGWYRNMSELKKGQARVAELLRQHGATEAL</sequence>
<name>A0ACC2JC32_9PEZI</name>
<reference evidence="1" key="1">
    <citation type="submission" date="2022-12" db="EMBL/GenBank/DDBJ databases">
        <title>Genome Sequence of Lasiodiplodia mahajangana.</title>
        <authorList>
            <person name="Buettner E."/>
        </authorList>
    </citation>
    <scope>NUCLEOTIDE SEQUENCE</scope>
    <source>
        <strain evidence="1">VT137</strain>
    </source>
</reference>
<comment type="caution">
    <text evidence="1">The sequence shown here is derived from an EMBL/GenBank/DDBJ whole genome shotgun (WGS) entry which is preliminary data.</text>
</comment>
<keyword evidence="2" id="KW-1185">Reference proteome</keyword>
<protein>
    <submittedName>
        <fullName evidence="1">Uncharacterized protein</fullName>
    </submittedName>
</protein>
<evidence type="ECO:0000313" key="2">
    <source>
        <dbReference type="Proteomes" id="UP001153332"/>
    </source>
</evidence>
<evidence type="ECO:0000313" key="1">
    <source>
        <dbReference type="EMBL" id="KAJ8124960.1"/>
    </source>
</evidence>
<accession>A0ACC2JC32</accession>
<dbReference type="Proteomes" id="UP001153332">
    <property type="component" value="Unassembled WGS sequence"/>
</dbReference>
<organism evidence="1 2">
    <name type="scientific">Lasiodiplodia mahajangana</name>
    <dbReference type="NCBI Taxonomy" id="1108764"/>
    <lineage>
        <taxon>Eukaryota</taxon>
        <taxon>Fungi</taxon>
        <taxon>Dikarya</taxon>
        <taxon>Ascomycota</taxon>
        <taxon>Pezizomycotina</taxon>
        <taxon>Dothideomycetes</taxon>
        <taxon>Dothideomycetes incertae sedis</taxon>
        <taxon>Botryosphaeriales</taxon>
        <taxon>Botryosphaeriaceae</taxon>
        <taxon>Lasiodiplodia</taxon>
    </lineage>
</organism>
<proteinExistence type="predicted"/>